<evidence type="ECO:0000313" key="2">
    <source>
        <dbReference type="Proteomes" id="UP000031549"/>
    </source>
</evidence>
<protein>
    <submittedName>
        <fullName evidence="1">Transcriptional regulator</fullName>
    </submittedName>
</protein>
<keyword evidence="2" id="KW-1185">Reference proteome</keyword>
<dbReference type="RefSeq" id="WP_039748516.1">
    <property type="nucleotide sequence ID" value="NZ_JTCM02000169.1"/>
</dbReference>
<evidence type="ECO:0000313" key="1">
    <source>
        <dbReference type="EMBL" id="NEU77251.1"/>
    </source>
</evidence>
<sequence>MPKSLPYHEFLISHLKDPSYAAVYLETHFELEEGEEPDPKLLKLALSHVAEALGEQNLTPEEAKVHLEKLDELLSQRGSEAIYNLGTWLNALGLKLTVTVAQKAENSNTDSVNNSELTVS</sequence>
<name>A0A846HP01_9CYAN</name>
<dbReference type="EMBL" id="JTCM02000169">
    <property type="protein sequence ID" value="NEU77251.1"/>
    <property type="molecule type" value="Genomic_DNA"/>
</dbReference>
<organism evidence="1 2">
    <name type="scientific">Hassallia byssoidea VB512170</name>
    <dbReference type="NCBI Taxonomy" id="1304833"/>
    <lineage>
        <taxon>Bacteria</taxon>
        <taxon>Bacillati</taxon>
        <taxon>Cyanobacteriota</taxon>
        <taxon>Cyanophyceae</taxon>
        <taxon>Nostocales</taxon>
        <taxon>Tolypothrichaceae</taxon>
        <taxon>Hassallia</taxon>
    </lineage>
</organism>
<accession>A0A846HP01</accession>
<dbReference type="AlphaFoldDB" id="A0A846HP01"/>
<comment type="caution">
    <text evidence="1">The sequence shown here is derived from an EMBL/GenBank/DDBJ whole genome shotgun (WGS) entry which is preliminary data.</text>
</comment>
<proteinExistence type="predicted"/>
<dbReference type="Proteomes" id="UP000031549">
    <property type="component" value="Unassembled WGS sequence"/>
</dbReference>
<reference evidence="1 2" key="1">
    <citation type="journal article" date="2015" name="Genome Announc.">
        <title>Draft Genome Sequence of Cyanobacterium Hassallia byssoidea Strain VB512170, Isolated from Monuments in India.</title>
        <authorList>
            <person name="Singh D."/>
            <person name="Chandrababunaidu M.M."/>
            <person name="Panda A."/>
            <person name="Sen D."/>
            <person name="Bhattacharyya S."/>
            <person name="Adhikary S.P."/>
            <person name="Tripathy S."/>
        </authorList>
    </citation>
    <scope>NUCLEOTIDE SEQUENCE [LARGE SCALE GENOMIC DNA]</scope>
    <source>
        <strain evidence="1 2">VB512170</strain>
    </source>
</reference>
<gene>
    <name evidence="1" type="ORF">PI95_033400</name>
</gene>